<evidence type="ECO:0000313" key="1">
    <source>
        <dbReference type="EMBL" id="KAH8494141.1"/>
    </source>
</evidence>
<reference evidence="1" key="1">
    <citation type="journal article" date="2021" name="J. Hered.">
        <title>Genome Assembly of Salicaceae Populus deltoides (Eastern Cottonwood) I-69 Based on Nanopore Sequencing and Hi-C Technologies.</title>
        <authorList>
            <person name="Bai S."/>
            <person name="Wu H."/>
            <person name="Zhang J."/>
            <person name="Pan Z."/>
            <person name="Zhao W."/>
            <person name="Li Z."/>
            <person name="Tong C."/>
        </authorList>
    </citation>
    <scope>NUCLEOTIDE SEQUENCE</scope>
    <source>
        <tissue evidence="1">Leaf</tissue>
    </source>
</reference>
<keyword evidence="2" id="KW-1185">Reference proteome</keyword>
<dbReference type="Proteomes" id="UP000807159">
    <property type="component" value="Chromosome 11"/>
</dbReference>
<protein>
    <submittedName>
        <fullName evidence="1">Uncharacterized protein</fullName>
    </submittedName>
</protein>
<proteinExistence type="predicted"/>
<gene>
    <name evidence="1" type="ORF">H0E87_020776</name>
</gene>
<organism evidence="1 2">
    <name type="scientific">Populus deltoides</name>
    <name type="common">Eastern poplar</name>
    <name type="synonym">Eastern cottonwood</name>
    <dbReference type="NCBI Taxonomy" id="3696"/>
    <lineage>
        <taxon>Eukaryota</taxon>
        <taxon>Viridiplantae</taxon>
        <taxon>Streptophyta</taxon>
        <taxon>Embryophyta</taxon>
        <taxon>Tracheophyta</taxon>
        <taxon>Spermatophyta</taxon>
        <taxon>Magnoliopsida</taxon>
        <taxon>eudicotyledons</taxon>
        <taxon>Gunneridae</taxon>
        <taxon>Pentapetalae</taxon>
        <taxon>rosids</taxon>
        <taxon>fabids</taxon>
        <taxon>Malpighiales</taxon>
        <taxon>Salicaceae</taxon>
        <taxon>Saliceae</taxon>
        <taxon>Populus</taxon>
    </lineage>
</organism>
<accession>A0A8T2XPS3</accession>
<dbReference type="AlphaFoldDB" id="A0A8T2XPS3"/>
<sequence>MVVDAVNDAMSRGAIQKAASESTALVVASVRQVYLLRRLFERKLGMPEFRLGMLQSSRKMQAIFGLEQGLQVLSSLFSSNCLGFKLDLLFRENTLVPGAFTWVLNFSCIYTIGRLQLQPFGNETAFYKKQPHNCLWGQLTSTADRTLMPSLECTPFVNEERPKLSRCLRTRRR</sequence>
<name>A0A8T2XPS3_POPDE</name>
<evidence type="ECO:0000313" key="2">
    <source>
        <dbReference type="Proteomes" id="UP000807159"/>
    </source>
</evidence>
<dbReference type="EMBL" id="JACEGQ020000011">
    <property type="protein sequence ID" value="KAH8494141.1"/>
    <property type="molecule type" value="Genomic_DNA"/>
</dbReference>
<comment type="caution">
    <text evidence="1">The sequence shown here is derived from an EMBL/GenBank/DDBJ whole genome shotgun (WGS) entry which is preliminary data.</text>
</comment>